<dbReference type="InterPro" id="IPR050266">
    <property type="entry name" value="AB_hydrolase_sf"/>
</dbReference>
<dbReference type="OrthoDB" id="8680283at2"/>
<dbReference type="SUPFAM" id="SSF53474">
    <property type="entry name" value="alpha/beta-Hydrolases"/>
    <property type="match status" value="1"/>
</dbReference>
<dbReference type="InterPro" id="IPR029058">
    <property type="entry name" value="AB_hydrolase_fold"/>
</dbReference>
<reference evidence="2 3" key="1">
    <citation type="submission" date="2018-09" db="EMBL/GenBank/DDBJ databases">
        <title>Altererythrobacter sp.Ery1 and Ery12, the genome sequencing of novel strains in genus Alterythrobacter.</title>
        <authorList>
            <person name="Cheng H."/>
            <person name="Wu Y.-H."/>
            <person name="Fang C."/>
            <person name="Xu X.-W."/>
        </authorList>
    </citation>
    <scope>NUCLEOTIDE SEQUENCE [LARGE SCALE GENOMIC DNA]</scope>
    <source>
        <strain evidence="2 3">Ery12</strain>
    </source>
</reference>
<dbReference type="SMART" id="SM00824">
    <property type="entry name" value="PKS_TE"/>
    <property type="match status" value="1"/>
</dbReference>
<dbReference type="InterPro" id="IPR020802">
    <property type="entry name" value="TesA-like"/>
</dbReference>
<evidence type="ECO:0000313" key="3">
    <source>
        <dbReference type="Proteomes" id="UP000284322"/>
    </source>
</evidence>
<gene>
    <name evidence="2" type="ORF">D6858_04270</name>
</gene>
<keyword evidence="3" id="KW-1185">Reference proteome</keyword>
<dbReference type="AlphaFoldDB" id="A0A419R3L0"/>
<dbReference type="InterPro" id="IPR000073">
    <property type="entry name" value="AB_hydrolase_1"/>
</dbReference>
<keyword evidence="2" id="KW-0378">Hydrolase</keyword>
<evidence type="ECO:0000259" key="1">
    <source>
        <dbReference type="SMART" id="SM00824"/>
    </source>
</evidence>
<sequence length="266" mass="28321">MMSDGPRPIVIAVHGLACARDDWTPLADRLGNRAGVVPLALPGHEGQPADPDCQTIPALADFVNTRRDQVRRGPQVLVGHSMGARIVLEAAARRPDGLAGVVMIDNSLQAAGDPDDAVAARRSLTDSERARRSDALFGGMFCGRPMPDLQRRVMADLAAMSPVALAAFGEAIVRWDAASAAERLRTLRVPMLVLQATTAEAGPARRPIGPDEDTQWTRLVRAQAGTRAAIVNLPGLGHFPHAEAPDRVARELSAFLLRALPETVAP</sequence>
<dbReference type="RefSeq" id="WP_120107476.1">
    <property type="nucleotide sequence ID" value="NZ_RAHJ01000014.1"/>
</dbReference>
<dbReference type="GO" id="GO:0046464">
    <property type="term" value="P:acylglycerol catabolic process"/>
    <property type="evidence" value="ECO:0007669"/>
    <property type="project" value="TreeGrafter"/>
</dbReference>
<proteinExistence type="predicted"/>
<dbReference type="Gene3D" id="3.40.50.1820">
    <property type="entry name" value="alpha/beta hydrolase"/>
    <property type="match status" value="1"/>
</dbReference>
<dbReference type="Proteomes" id="UP000284322">
    <property type="component" value="Unassembled WGS sequence"/>
</dbReference>
<comment type="caution">
    <text evidence="2">The sequence shown here is derived from an EMBL/GenBank/DDBJ whole genome shotgun (WGS) entry which is preliminary data.</text>
</comment>
<dbReference type="Pfam" id="PF12697">
    <property type="entry name" value="Abhydrolase_6"/>
    <property type="match status" value="1"/>
</dbReference>
<name>A0A419R3L0_9SPHN</name>
<accession>A0A419R3L0</accession>
<organism evidence="2 3">
    <name type="scientific">Tsuneonella suprasediminis</name>
    <dbReference type="NCBI Taxonomy" id="2306996"/>
    <lineage>
        <taxon>Bacteria</taxon>
        <taxon>Pseudomonadati</taxon>
        <taxon>Pseudomonadota</taxon>
        <taxon>Alphaproteobacteria</taxon>
        <taxon>Sphingomonadales</taxon>
        <taxon>Erythrobacteraceae</taxon>
        <taxon>Tsuneonella</taxon>
    </lineage>
</organism>
<dbReference type="GO" id="GO:0016020">
    <property type="term" value="C:membrane"/>
    <property type="evidence" value="ECO:0007669"/>
    <property type="project" value="TreeGrafter"/>
</dbReference>
<evidence type="ECO:0000313" key="2">
    <source>
        <dbReference type="EMBL" id="RJX69123.1"/>
    </source>
</evidence>
<feature type="domain" description="Thioesterase TesA-like" evidence="1">
    <location>
        <begin position="11"/>
        <end position="256"/>
    </location>
</feature>
<dbReference type="GO" id="GO:0047372">
    <property type="term" value="F:monoacylglycerol lipase activity"/>
    <property type="evidence" value="ECO:0007669"/>
    <property type="project" value="TreeGrafter"/>
</dbReference>
<dbReference type="EMBL" id="RAHJ01000014">
    <property type="protein sequence ID" value="RJX69123.1"/>
    <property type="molecule type" value="Genomic_DNA"/>
</dbReference>
<dbReference type="PANTHER" id="PTHR43798">
    <property type="entry name" value="MONOACYLGLYCEROL LIPASE"/>
    <property type="match status" value="1"/>
</dbReference>
<dbReference type="PANTHER" id="PTHR43798:SF5">
    <property type="entry name" value="MONOACYLGLYCEROL LIPASE ABHD6"/>
    <property type="match status" value="1"/>
</dbReference>
<protein>
    <submittedName>
        <fullName evidence="2">Alpha/beta hydrolase</fullName>
    </submittedName>
</protein>